<reference evidence="2" key="1">
    <citation type="submission" date="2025-08" db="UniProtKB">
        <authorList>
            <consortium name="Ensembl"/>
        </authorList>
    </citation>
    <scope>IDENTIFICATION</scope>
</reference>
<dbReference type="GeneTree" id="ENSGT00510000048902"/>
<dbReference type="CTD" id="434197"/>
<feature type="region of interest" description="Disordered" evidence="1">
    <location>
        <begin position="320"/>
        <end position="374"/>
    </location>
</feature>
<evidence type="ECO:0000313" key="2">
    <source>
        <dbReference type="Ensembl" id="ENSKMAP00000008158.1"/>
    </source>
</evidence>
<dbReference type="KEGG" id="kmr:108243442"/>
<dbReference type="PANTHER" id="PTHR22442">
    <property type="match status" value="1"/>
</dbReference>
<evidence type="ECO:0000313" key="3">
    <source>
        <dbReference type="Proteomes" id="UP000264800"/>
    </source>
</evidence>
<dbReference type="AlphaFoldDB" id="A0A3Q2ZWC4"/>
<feature type="compositionally biased region" description="Basic residues" evidence="1">
    <location>
        <begin position="337"/>
        <end position="351"/>
    </location>
</feature>
<dbReference type="InterPro" id="IPR029625">
    <property type="entry name" value="FAM169"/>
</dbReference>
<organism evidence="2 3">
    <name type="scientific">Kryptolebias marmoratus</name>
    <name type="common">Mangrove killifish</name>
    <name type="synonym">Rivulus marmoratus</name>
    <dbReference type="NCBI Taxonomy" id="37003"/>
    <lineage>
        <taxon>Eukaryota</taxon>
        <taxon>Metazoa</taxon>
        <taxon>Chordata</taxon>
        <taxon>Craniata</taxon>
        <taxon>Vertebrata</taxon>
        <taxon>Euteleostomi</taxon>
        <taxon>Actinopterygii</taxon>
        <taxon>Neopterygii</taxon>
        <taxon>Teleostei</taxon>
        <taxon>Neoteleostei</taxon>
        <taxon>Acanthomorphata</taxon>
        <taxon>Ovalentaria</taxon>
        <taxon>Atherinomorphae</taxon>
        <taxon>Cyprinodontiformes</taxon>
        <taxon>Rivulidae</taxon>
        <taxon>Kryptolebias</taxon>
    </lineage>
</organism>
<dbReference type="OMA" id="SWWPTED"/>
<dbReference type="Proteomes" id="UP000264800">
    <property type="component" value="Unplaced"/>
</dbReference>
<dbReference type="GeneID" id="108243442"/>
<proteinExistence type="predicted"/>
<dbReference type="STRING" id="37003.ENSKMAP00000008158"/>
<dbReference type="Ensembl" id="ENSKMAT00000008284.1">
    <property type="protein sequence ID" value="ENSKMAP00000008158.1"/>
    <property type="gene ID" value="ENSKMAG00000006143.1"/>
</dbReference>
<reference evidence="2" key="2">
    <citation type="submission" date="2025-09" db="UniProtKB">
        <authorList>
            <consortium name="Ensembl"/>
        </authorList>
    </citation>
    <scope>IDENTIFICATION</scope>
</reference>
<keyword evidence="3" id="KW-1185">Reference proteome</keyword>
<protein>
    <submittedName>
        <fullName evidence="2">Protein FAM169B-like</fullName>
    </submittedName>
</protein>
<dbReference type="PANTHER" id="PTHR22442:SF4">
    <property type="entry name" value="PROTEIN FAM169BP"/>
    <property type="match status" value="1"/>
</dbReference>
<feature type="compositionally biased region" description="Basic residues" evidence="1">
    <location>
        <begin position="365"/>
        <end position="374"/>
    </location>
</feature>
<evidence type="ECO:0000256" key="1">
    <source>
        <dbReference type="SAM" id="MobiDB-lite"/>
    </source>
</evidence>
<dbReference type="OrthoDB" id="8954808at2759"/>
<accession>A0A3Q2ZWC4</accession>
<name>A0A3Q2ZWC4_KRYMA</name>
<sequence length="374" mass="42647">MYPVDLPPVEDTELMSASELYLSSLNATPCNNKWFESSQTSKVAITTANIRPLRLFEDNHPACEVLALHPPEDPSQVVALYLHDKWWRLDNVLRTSSKSRSGLVSAQSIIERLIVFLLSQVAERPSPPEQVLFSLHPRSESCKVLWTDNQAVGFYTVKHKGSLCDGWSSCCYLLPVLDTLLVRRSCRRRGFGLQILEDFCSSFSSEEFLGLSSPLSPSMAAVVRRFLQQHEEQRERLYEVEAPGGWTQRRNIWLNIQLGRYSSKQQECAEDSAPFSTCNMNTPLVAASAELHMNRCDVNHGERSPSSEISETGCFSAAHYDGPDLRSHNRPRIREWPRRRRMKSKIVSSRKHSGENSVETEKWPKRARRTKVNL</sequence>
<feature type="compositionally biased region" description="Basic and acidic residues" evidence="1">
    <location>
        <begin position="321"/>
        <end position="336"/>
    </location>
</feature>
<dbReference type="RefSeq" id="XP_017284358.1">
    <property type="nucleotide sequence ID" value="XM_017428869.2"/>
</dbReference>